<keyword evidence="3 7" id="KW-1133">Transmembrane helix</keyword>
<evidence type="ECO:0000256" key="4">
    <source>
        <dbReference type="ARBA" id="ARBA00023136"/>
    </source>
</evidence>
<evidence type="ECO:0000313" key="9">
    <source>
        <dbReference type="Proteomes" id="UP000247612"/>
    </source>
</evidence>
<dbReference type="AlphaFoldDB" id="A0A318KWA7"/>
<evidence type="ECO:0000256" key="5">
    <source>
        <dbReference type="ARBA" id="ARBA00023210"/>
    </source>
</evidence>
<evidence type="ECO:0000313" key="8">
    <source>
        <dbReference type="EMBL" id="PXX77483.1"/>
    </source>
</evidence>
<feature type="coiled-coil region" evidence="6">
    <location>
        <begin position="115"/>
        <end position="163"/>
    </location>
</feature>
<dbReference type="GO" id="GO:0000917">
    <property type="term" value="P:division septum assembly"/>
    <property type="evidence" value="ECO:0007669"/>
    <property type="project" value="UniProtKB-KW"/>
</dbReference>
<accession>A0A318KWA7</accession>
<dbReference type="RefSeq" id="WP_022937618.1">
    <property type="nucleotide sequence ID" value="NZ_CABKRQ010000003.1"/>
</dbReference>
<evidence type="ECO:0000256" key="3">
    <source>
        <dbReference type="ARBA" id="ARBA00022989"/>
    </source>
</evidence>
<evidence type="ECO:0000256" key="6">
    <source>
        <dbReference type="SAM" id="Coils"/>
    </source>
</evidence>
<dbReference type="GO" id="GO:0000921">
    <property type="term" value="P:septin ring assembly"/>
    <property type="evidence" value="ECO:0007669"/>
    <property type="project" value="InterPro"/>
</dbReference>
<keyword evidence="9" id="KW-1185">Reference proteome</keyword>
<feature type="coiled-coil region" evidence="6">
    <location>
        <begin position="299"/>
        <end position="354"/>
    </location>
</feature>
<dbReference type="EMBL" id="QJKH01000010">
    <property type="protein sequence ID" value="PXX77483.1"/>
    <property type="molecule type" value="Genomic_DNA"/>
</dbReference>
<dbReference type="InterPro" id="IPR010379">
    <property type="entry name" value="EzrA"/>
</dbReference>
<dbReference type="Proteomes" id="UP000247612">
    <property type="component" value="Unassembled WGS sequence"/>
</dbReference>
<gene>
    <name evidence="8" type="ORF">DES51_11022</name>
</gene>
<dbReference type="STRING" id="1034346.GCA_000313565_01303"/>
<proteinExistence type="predicted"/>
<sequence>MDKIMETLKGLGENNNFLIGVIVVGVILILLIIFTVLNTKKVKKQLNEAEMNYNSLKSIPLPFKLNKAVALSRVNSAVAESVERSRNEFDIVQEQLKEASVYLGEIDDLIYVHKVKQAKRQLKELQELLENCSVGVHKLSTSLDNILEQESAQREQINKLKNQFRIDKEIIRDNRENYNSGIEVLEARVTSIEKMFSTFEEWMFASEFAKAGTQQVEISEAMKELEQLMDEFPALYEEAKLSLPKAIDETGYVYAQARNQGVYLEHLEAKRNLETVTAMLKDDLGRLAEGQIEGVMYSLLECEKRLQQLKEQIDREVKASEDFTASYEPLLNDIQTMNENIIKLRDLYEKVKIRFGFENLNDSLDAIDRMMSEVLIARDKLKESTANQAIPATTLMLSMNELKQHCKELLDELGKVKKKLDTACADEERAKKQLLKLQLIVNEITVKINKNRLPSISLKYEEDLRKANLIINEINCLLEATPLDVARLNEKLKEAIDFVYTLFNSVNNLVGMAIMVENTIVFGNRYRSTYPEIDSELTRAELCFRNGQYTKALKIAIQTIEKLHPGSYEKLIRKTQGTAA</sequence>
<feature type="coiled-coil region" evidence="6">
    <location>
        <begin position="211"/>
        <end position="238"/>
    </location>
</feature>
<dbReference type="GO" id="GO:0005886">
    <property type="term" value="C:plasma membrane"/>
    <property type="evidence" value="ECO:0007669"/>
    <property type="project" value="UniProtKB-SubCell"/>
</dbReference>
<feature type="transmembrane region" description="Helical" evidence="7">
    <location>
        <begin position="17"/>
        <end position="37"/>
    </location>
</feature>
<dbReference type="Pfam" id="PF06160">
    <property type="entry name" value="EzrA"/>
    <property type="match status" value="1"/>
</dbReference>
<keyword evidence="5" id="KW-0132">Cell division</keyword>
<keyword evidence="2 7" id="KW-0812">Transmembrane</keyword>
<keyword evidence="6" id="KW-0175">Coiled coil</keyword>
<keyword evidence="5" id="KW-0717">Septation</keyword>
<dbReference type="GO" id="GO:0005940">
    <property type="term" value="C:septin ring"/>
    <property type="evidence" value="ECO:0007669"/>
    <property type="project" value="InterPro"/>
</dbReference>
<protein>
    <submittedName>
        <fullName evidence="8">Septation ring formation regulator</fullName>
    </submittedName>
</protein>
<dbReference type="OrthoDB" id="1654473at2"/>
<comment type="caution">
    <text evidence="8">The sequence shown here is derived from an EMBL/GenBank/DDBJ whole genome shotgun (WGS) entry which is preliminary data.</text>
</comment>
<comment type="subcellular location">
    <subcellularLocation>
        <location evidence="1">Cell membrane</location>
        <topology evidence="1">Single-pass membrane protein</topology>
    </subcellularLocation>
</comment>
<keyword evidence="5" id="KW-0131">Cell cycle</keyword>
<evidence type="ECO:0000256" key="1">
    <source>
        <dbReference type="ARBA" id="ARBA00004162"/>
    </source>
</evidence>
<evidence type="ECO:0000256" key="7">
    <source>
        <dbReference type="SAM" id="Phobius"/>
    </source>
</evidence>
<organism evidence="8 9">
    <name type="scientific">Dielma fastidiosa</name>
    <dbReference type="NCBI Taxonomy" id="1034346"/>
    <lineage>
        <taxon>Bacteria</taxon>
        <taxon>Bacillati</taxon>
        <taxon>Bacillota</taxon>
        <taxon>Erysipelotrichia</taxon>
        <taxon>Erysipelotrichales</taxon>
        <taxon>Erysipelotrichaceae</taxon>
        <taxon>Dielma</taxon>
    </lineage>
</organism>
<evidence type="ECO:0000256" key="2">
    <source>
        <dbReference type="ARBA" id="ARBA00022692"/>
    </source>
</evidence>
<keyword evidence="4 7" id="KW-0472">Membrane</keyword>
<reference evidence="8 9" key="1">
    <citation type="submission" date="2018-05" db="EMBL/GenBank/DDBJ databases">
        <title>Genomic Encyclopedia of Type Strains, Phase IV (KMG-IV): sequencing the most valuable type-strain genomes for metagenomic binning, comparative biology and taxonomic classification.</title>
        <authorList>
            <person name="Goeker M."/>
        </authorList>
    </citation>
    <scope>NUCLEOTIDE SEQUENCE [LARGE SCALE GENOMIC DNA]</scope>
    <source>
        <strain evidence="8 9">JC118</strain>
    </source>
</reference>
<name>A0A318KWA7_9FIRM</name>